<dbReference type="GO" id="GO:1902201">
    <property type="term" value="P:negative regulation of bacterial-type flagellum-dependent cell motility"/>
    <property type="evidence" value="ECO:0007669"/>
    <property type="project" value="TreeGrafter"/>
</dbReference>
<dbReference type="STRING" id="926569.ANT_02720"/>
<dbReference type="Pfam" id="PF16927">
    <property type="entry name" value="HisKA_7TM"/>
    <property type="match status" value="1"/>
</dbReference>
<sequence>MSAPIPFLLVLFFSTGLSLYLMGIARRSLHVPGAKEFFFLSMAVAFYTAGYALEISQVRLEDVLWAVRFEYLGIPFIPPLILLTTLRLVRPKPIPLWGIALLFVIPLGTLGLALTIPAHSLFYIEPHMVQNPFYTGLTFERGAWYWVNLIYQLLAGVLAPLILLTAALHASPRRRRSFLLMGVGILIPFVVSMAYALELTPRGVDPIPFALACAVSFFALAILRTGLFDILPRARELALDGVQEGILVLDSENHVVYVNRALCRLMEGQDWQVEFPLPQASPIGEAVHSLLAEGRGQAEVMFSSEQNGMHEYQIQVYPILDAAGKEEGKTVLIRDITETRRLIRTLNQQATVDALTGVYNRRYLIELGETELEKARQMSLPFTVVLMDLDRFKQINDRFGHAVGDHALQEVARCFKAGVRSSDIVGRYGGDEFALILFGATEEQARQVLERLQNCMERLGLQEQGEPLHISASFGGVTCNGRCYAPLDELLRRADHALYRAKEQGGKAIEWFAGEEEEQE</sequence>
<dbReference type="SUPFAM" id="SSF55785">
    <property type="entry name" value="PYP-like sensor domain (PAS domain)"/>
    <property type="match status" value="1"/>
</dbReference>
<dbReference type="RefSeq" id="WP_013558703.1">
    <property type="nucleotide sequence ID" value="NC_014960.1"/>
</dbReference>
<feature type="domain" description="PAC" evidence="2">
    <location>
        <begin position="296"/>
        <end position="348"/>
    </location>
</feature>
<dbReference type="FunFam" id="3.30.70.270:FF:000001">
    <property type="entry name" value="Diguanylate cyclase domain protein"/>
    <property type="match status" value="1"/>
</dbReference>
<dbReference type="eggNOG" id="COG3290">
    <property type="taxonomic scope" value="Bacteria"/>
</dbReference>
<dbReference type="InterPro" id="IPR050469">
    <property type="entry name" value="Diguanylate_Cyclase"/>
</dbReference>
<dbReference type="AlphaFoldDB" id="E8MZX1"/>
<dbReference type="InterPro" id="IPR029787">
    <property type="entry name" value="Nucleotide_cyclase"/>
</dbReference>
<feature type="transmembrane region" description="Helical" evidence="1">
    <location>
        <begin position="96"/>
        <end position="124"/>
    </location>
</feature>
<evidence type="ECO:0000313" key="4">
    <source>
        <dbReference type="EMBL" id="BAJ62306.1"/>
    </source>
</evidence>
<dbReference type="CDD" id="cd01949">
    <property type="entry name" value="GGDEF"/>
    <property type="match status" value="1"/>
</dbReference>
<dbReference type="Pfam" id="PF00990">
    <property type="entry name" value="GGDEF"/>
    <property type="match status" value="1"/>
</dbReference>
<dbReference type="EMBL" id="AP012029">
    <property type="protein sequence ID" value="BAJ62306.1"/>
    <property type="molecule type" value="Genomic_DNA"/>
</dbReference>
<dbReference type="InterPro" id="IPR031621">
    <property type="entry name" value="HisKA_7TM"/>
</dbReference>
<evidence type="ECO:0000256" key="1">
    <source>
        <dbReference type="SAM" id="Phobius"/>
    </source>
</evidence>
<feature type="transmembrane region" description="Helical" evidence="1">
    <location>
        <begin position="178"/>
        <end position="197"/>
    </location>
</feature>
<dbReference type="InterPro" id="IPR043128">
    <property type="entry name" value="Rev_trsase/Diguanyl_cyclase"/>
</dbReference>
<dbReference type="NCBIfam" id="TIGR00254">
    <property type="entry name" value="GGDEF"/>
    <property type="match status" value="1"/>
</dbReference>
<feature type="transmembrane region" description="Helical" evidence="1">
    <location>
        <begin position="65"/>
        <end position="89"/>
    </location>
</feature>
<dbReference type="Proteomes" id="UP000008922">
    <property type="component" value="Chromosome"/>
</dbReference>
<accession>E8MZX1</accession>
<dbReference type="KEGG" id="atm:ANT_02720"/>
<feature type="transmembrane region" description="Helical" evidence="1">
    <location>
        <begin position="209"/>
        <end position="227"/>
    </location>
</feature>
<dbReference type="eggNOG" id="COG2199">
    <property type="taxonomic scope" value="Bacteria"/>
</dbReference>
<dbReference type="SMART" id="SM00267">
    <property type="entry name" value="GGDEF"/>
    <property type="match status" value="1"/>
</dbReference>
<dbReference type="InterPro" id="IPR000700">
    <property type="entry name" value="PAS-assoc_C"/>
</dbReference>
<proteinExistence type="predicted"/>
<name>E8MZX1_ANATU</name>
<dbReference type="CDD" id="cd00130">
    <property type="entry name" value="PAS"/>
    <property type="match status" value="1"/>
</dbReference>
<dbReference type="PANTHER" id="PTHR45138">
    <property type="entry name" value="REGULATORY COMPONENTS OF SENSORY TRANSDUCTION SYSTEM"/>
    <property type="match status" value="1"/>
</dbReference>
<dbReference type="InParanoid" id="E8MZX1"/>
<feature type="transmembrane region" description="Helical" evidence="1">
    <location>
        <begin position="37"/>
        <end position="53"/>
    </location>
</feature>
<reference evidence="4 5" key="1">
    <citation type="submission" date="2010-12" db="EMBL/GenBank/DDBJ databases">
        <title>Whole genome sequence of Anaerolinea thermophila UNI-1.</title>
        <authorList>
            <person name="Narita-Yamada S."/>
            <person name="Kishi E."/>
            <person name="Watanabe Y."/>
            <person name="Takasaki K."/>
            <person name="Ankai A."/>
            <person name="Oguchi A."/>
            <person name="Fukui S."/>
            <person name="Takahashi M."/>
            <person name="Yashiro I."/>
            <person name="Hosoyama A."/>
            <person name="Sekiguchi Y."/>
            <person name="Hanada S."/>
            <person name="Fujita N."/>
        </authorList>
    </citation>
    <scope>NUCLEOTIDE SEQUENCE [LARGE SCALE GENOMIC DNA]</scope>
    <source>
        <strain evidence="5">DSM 14523 / JCM 11388 / NBRC 100420 / UNI-1</strain>
    </source>
</reference>
<dbReference type="InterPro" id="IPR035965">
    <property type="entry name" value="PAS-like_dom_sf"/>
</dbReference>
<dbReference type="GO" id="GO:0005886">
    <property type="term" value="C:plasma membrane"/>
    <property type="evidence" value="ECO:0007669"/>
    <property type="project" value="TreeGrafter"/>
</dbReference>
<keyword evidence="1" id="KW-1133">Transmembrane helix</keyword>
<evidence type="ECO:0000313" key="5">
    <source>
        <dbReference type="Proteomes" id="UP000008922"/>
    </source>
</evidence>
<feature type="transmembrane region" description="Helical" evidence="1">
    <location>
        <begin position="144"/>
        <end position="166"/>
    </location>
</feature>
<feature type="domain" description="GGDEF" evidence="3">
    <location>
        <begin position="380"/>
        <end position="514"/>
    </location>
</feature>
<dbReference type="HOGENOM" id="CLU_025182_2_0_0"/>
<gene>
    <name evidence="4" type="ordered locus">ANT_02720</name>
</gene>
<keyword evidence="5" id="KW-1185">Reference proteome</keyword>
<dbReference type="GO" id="GO:0052621">
    <property type="term" value="F:diguanylate cyclase activity"/>
    <property type="evidence" value="ECO:0007669"/>
    <property type="project" value="TreeGrafter"/>
</dbReference>
<dbReference type="PANTHER" id="PTHR45138:SF9">
    <property type="entry name" value="DIGUANYLATE CYCLASE DGCM-RELATED"/>
    <property type="match status" value="1"/>
</dbReference>
<keyword evidence="1" id="KW-0812">Transmembrane</keyword>
<feature type="transmembrane region" description="Helical" evidence="1">
    <location>
        <begin position="6"/>
        <end position="25"/>
    </location>
</feature>
<keyword evidence="1" id="KW-0472">Membrane</keyword>
<evidence type="ECO:0000259" key="3">
    <source>
        <dbReference type="PROSITE" id="PS50887"/>
    </source>
</evidence>
<dbReference type="InterPro" id="IPR000014">
    <property type="entry name" value="PAS"/>
</dbReference>
<dbReference type="PROSITE" id="PS50887">
    <property type="entry name" value="GGDEF"/>
    <property type="match status" value="1"/>
</dbReference>
<dbReference type="InterPro" id="IPR000160">
    <property type="entry name" value="GGDEF_dom"/>
</dbReference>
<dbReference type="OrthoDB" id="155880at2"/>
<protein>
    <submittedName>
        <fullName evidence="4">Signaling protein</fullName>
    </submittedName>
</protein>
<dbReference type="PROSITE" id="PS50113">
    <property type="entry name" value="PAC"/>
    <property type="match status" value="1"/>
</dbReference>
<dbReference type="Gene3D" id="3.30.70.270">
    <property type="match status" value="1"/>
</dbReference>
<evidence type="ECO:0000259" key="2">
    <source>
        <dbReference type="PROSITE" id="PS50113"/>
    </source>
</evidence>
<dbReference type="Pfam" id="PF08448">
    <property type="entry name" value="PAS_4"/>
    <property type="match status" value="1"/>
</dbReference>
<dbReference type="Gene3D" id="3.30.450.20">
    <property type="entry name" value="PAS domain"/>
    <property type="match status" value="1"/>
</dbReference>
<dbReference type="InterPro" id="IPR013656">
    <property type="entry name" value="PAS_4"/>
</dbReference>
<dbReference type="GO" id="GO:0043709">
    <property type="term" value="P:cell adhesion involved in single-species biofilm formation"/>
    <property type="evidence" value="ECO:0007669"/>
    <property type="project" value="TreeGrafter"/>
</dbReference>
<organism evidence="4 5">
    <name type="scientific">Anaerolinea thermophila (strain DSM 14523 / JCM 11388 / NBRC 100420 / UNI-1)</name>
    <dbReference type="NCBI Taxonomy" id="926569"/>
    <lineage>
        <taxon>Bacteria</taxon>
        <taxon>Bacillati</taxon>
        <taxon>Chloroflexota</taxon>
        <taxon>Anaerolineae</taxon>
        <taxon>Anaerolineales</taxon>
        <taxon>Anaerolineaceae</taxon>
        <taxon>Anaerolinea</taxon>
    </lineage>
</organism>
<dbReference type="SUPFAM" id="SSF55073">
    <property type="entry name" value="Nucleotide cyclase"/>
    <property type="match status" value="1"/>
</dbReference>